<name>A0A0F9M4X3_9ZZZZ</name>
<reference evidence="1" key="1">
    <citation type="journal article" date="2015" name="Nature">
        <title>Complex archaea that bridge the gap between prokaryotes and eukaryotes.</title>
        <authorList>
            <person name="Spang A."/>
            <person name="Saw J.H."/>
            <person name="Jorgensen S.L."/>
            <person name="Zaremba-Niedzwiedzka K."/>
            <person name="Martijn J."/>
            <person name="Lind A.E."/>
            <person name="van Eijk R."/>
            <person name="Schleper C."/>
            <person name="Guy L."/>
            <person name="Ettema T.J."/>
        </authorList>
    </citation>
    <scope>NUCLEOTIDE SEQUENCE</scope>
</reference>
<dbReference type="EMBL" id="LAZR01005145">
    <property type="protein sequence ID" value="KKN02470.1"/>
    <property type="molecule type" value="Genomic_DNA"/>
</dbReference>
<proteinExistence type="predicted"/>
<protein>
    <submittedName>
        <fullName evidence="1">Uncharacterized protein</fullName>
    </submittedName>
</protein>
<gene>
    <name evidence="1" type="ORF">LCGC14_1117470</name>
</gene>
<organism evidence="1">
    <name type="scientific">marine sediment metagenome</name>
    <dbReference type="NCBI Taxonomy" id="412755"/>
    <lineage>
        <taxon>unclassified sequences</taxon>
        <taxon>metagenomes</taxon>
        <taxon>ecological metagenomes</taxon>
    </lineage>
</organism>
<dbReference type="AlphaFoldDB" id="A0A0F9M4X3"/>
<comment type="caution">
    <text evidence="1">The sequence shown here is derived from an EMBL/GenBank/DDBJ whole genome shotgun (WGS) entry which is preliminary data.</text>
</comment>
<accession>A0A0F9M4X3</accession>
<evidence type="ECO:0000313" key="1">
    <source>
        <dbReference type="EMBL" id="KKN02470.1"/>
    </source>
</evidence>
<sequence>MTTRQFVPVVLNSKVVTWIFENGEEEITIRLPVNKKISPEGLYITEARDITFIRRRRLISDLYPIVEEVFYICRQGSITFVDTTVAIIK</sequence>